<dbReference type="GO" id="GO:0016810">
    <property type="term" value="F:hydrolase activity, acting on carbon-nitrogen (but not peptide) bonds"/>
    <property type="evidence" value="ECO:0007669"/>
    <property type="project" value="InterPro"/>
</dbReference>
<accession>A0A382AU02</accession>
<name>A0A382AU02_9ZZZZ</name>
<dbReference type="InterPro" id="IPR011059">
    <property type="entry name" value="Metal-dep_hydrolase_composite"/>
</dbReference>
<dbReference type="Gene3D" id="2.30.40.10">
    <property type="entry name" value="Urease, subunit C, domain 1"/>
    <property type="match status" value="1"/>
</dbReference>
<proteinExistence type="predicted"/>
<organism evidence="1">
    <name type="scientific">marine metagenome</name>
    <dbReference type="NCBI Taxonomy" id="408172"/>
    <lineage>
        <taxon>unclassified sequences</taxon>
        <taxon>metagenomes</taxon>
        <taxon>ecological metagenomes</taxon>
    </lineage>
</organism>
<dbReference type="AlphaFoldDB" id="A0A382AU02"/>
<dbReference type="SUPFAM" id="SSF51338">
    <property type="entry name" value="Composite domain of metallo-dependent hydrolases"/>
    <property type="match status" value="1"/>
</dbReference>
<reference evidence="1" key="1">
    <citation type="submission" date="2018-05" db="EMBL/GenBank/DDBJ databases">
        <authorList>
            <person name="Lanie J.A."/>
            <person name="Ng W.-L."/>
            <person name="Kazmierczak K.M."/>
            <person name="Andrzejewski T.M."/>
            <person name="Davidsen T.M."/>
            <person name="Wayne K.J."/>
            <person name="Tettelin H."/>
            <person name="Glass J.I."/>
            <person name="Rusch D."/>
            <person name="Podicherti R."/>
            <person name="Tsui H.-C.T."/>
            <person name="Winkler M.E."/>
        </authorList>
    </citation>
    <scope>NUCLEOTIDE SEQUENCE</scope>
</reference>
<evidence type="ECO:0000313" key="1">
    <source>
        <dbReference type="EMBL" id="SVB04939.1"/>
    </source>
</evidence>
<protein>
    <submittedName>
        <fullName evidence="1">Uncharacterized protein</fullName>
    </submittedName>
</protein>
<gene>
    <name evidence="1" type="ORF">METZ01_LOCUS157793</name>
</gene>
<sequence length="43" mass="4963">MVDGHLLLRDRQLTRIDEEVALRRAEEAARRVFTRAGISTRLA</sequence>
<dbReference type="EMBL" id="UINC01026811">
    <property type="protein sequence ID" value="SVB04939.1"/>
    <property type="molecule type" value="Genomic_DNA"/>
</dbReference>